<sequence length="51" mass="5365">MGIGMALVLATVTLVWLEAEAIWVEAAAPKRTMAATKVRTIVFTGLAFASS</sequence>
<dbReference type="Proteomes" id="UP000269669">
    <property type="component" value="Unassembled WGS sequence"/>
</dbReference>
<organism evidence="1 2">
    <name type="scientific">Edaphobacter aggregans</name>
    <dbReference type="NCBI Taxonomy" id="570835"/>
    <lineage>
        <taxon>Bacteria</taxon>
        <taxon>Pseudomonadati</taxon>
        <taxon>Acidobacteriota</taxon>
        <taxon>Terriglobia</taxon>
        <taxon>Terriglobales</taxon>
        <taxon>Acidobacteriaceae</taxon>
        <taxon>Edaphobacter</taxon>
    </lineage>
</organism>
<evidence type="ECO:0000313" key="1">
    <source>
        <dbReference type="EMBL" id="RSL16560.1"/>
    </source>
</evidence>
<gene>
    <name evidence="1" type="ORF">EDE15_2080</name>
</gene>
<evidence type="ECO:0000313" key="2">
    <source>
        <dbReference type="Proteomes" id="UP000269669"/>
    </source>
</evidence>
<keyword evidence="2" id="KW-1185">Reference proteome</keyword>
<accession>A0A3R9Q9K6</accession>
<protein>
    <submittedName>
        <fullName evidence="1">Uncharacterized protein</fullName>
    </submittedName>
</protein>
<comment type="caution">
    <text evidence="1">The sequence shown here is derived from an EMBL/GenBank/DDBJ whole genome shotgun (WGS) entry which is preliminary data.</text>
</comment>
<proteinExistence type="predicted"/>
<reference evidence="1 2" key="1">
    <citation type="submission" date="2018-12" db="EMBL/GenBank/DDBJ databases">
        <title>Sequencing of bacterial isolates from soil warming experiment in Harvard Forest, Massachusetts, USA.</title>
        <authorList>
            <person name="Deangelis K."/>
        </authorList>
    </citation>
    <scope>NUCLEOTIDE SEQUENCE [LARGE SCALE GENOMIC DNA]</scope>
    <source>
        <strain evidence="1 2">EB153</strain>
    </source>
</reference>
<dbReference type="AlphaFoldDB" id="A0A3R9Q9K6"/>
<dbReference type="EMBL" id="RSDW01000001">
    <property type="protein sequence ID" value="RSL16560.1"/>
    <property type="molecule type" value="Genomic_DNA"/>
</dbReference>
<name>A0A3R9Q9K6_9BACT</name>